<keyword evidence="5" id="KW-0067">ATP-binding</keyword>
<dbReference type="EMBL" id="GL833790">
    <property type="protein sequence ID" value="EGB02123.1"/>
    <property type="molecule type" value="Genomic_DNA"/>
</dbReference>
<keyword evidence="4" id="KW-0547">Nucleotide-binding</keyword>
<dbReference type="PANTHER" id="PTHR45870">
    <property type="entry name" value="TUBULIN MONOGLYCYLASE TTLL3"/>
    <property type="match status" value="1"/>
</dbReference>
<dbReference type="eggNOG" id="KOG2157">
    <property type="taxonomic scope" value="Eukaryota"/>
</dbReference>
<evidence type="ECO:0008006" key="8">
    <source>
        <dbReference type="Google" id="ProtNLM"/>
    </source>
</evidence>
<dbReference type="AlphaFoldDB" id="F0YRY6"/>
<evidence type="ECO:0000313" key="6">
    <source>
        <dbReference type="EMBL" id="EGB02123.1"/>
    </source>
</evidence>
<dbReference type="GO" id="GO:0005737">
    <property type="term" value="C:cytoplasm"/>
    <property type="evidence" value="ECO:0007669"/>
    <property type="project" value="UniProtKB-SubCell"/>
</dbReference>
<keyword evidence="3" id="KW-0436">Ligase</keyword>
<evidence type="ECO:0000256" key="3">
    <source>
        <dbReference type="ARBA" id="ARBA00022598"/>
    </source>
</evidence>
<sequence>GEAFKFDLRCWALLVGGGEAALDAYAHEPCYARLCSRPFALDDATLGDPCAHLSNLAVQKRGPGRVDEAALMRTQEALEARLGGAWERTVAPKIRRIVATLARCALQHASPRGRSFELLGVDVVLDTNLQPWLLECNLSPALARRSDDQSRRIDAMLRGALRRTVDVWFPFTAEAPRHDDGWRKVASLPAPPPPLKRARAADLSVAGVGLRGDDLLARDASVGPLAAWKALRAWWPEALARRRAALCRRNVAATFIQTLRRCQLARRLRYRLGVLRAWRRNRAAARVQARARVGPRRRRLRDLRRAAA</sequence>
<feature type="non-terminal residue" evidence="6">
    <location>
        <position position="1"/>
    </location>
</feature>
<dbReference type="GO" id="GO:0005524">
    <property type="term" value="F:ATP binding"/>
    <property type="evidence" value="ECO:0007669"/>
    <property type="project" value="UniProtKB-KW"/>
</dbReference>
<dbReference type="PROSITE" id="PS50096">
    <property type="entry name" value="IQ"/>
    <property type="match status" value="1"/>
</dbReference>
<dbReference type="Pfam" id="PF03133">
    <property type="entry name" value="TTL"/>
    <property type="match status" value="1"/>
</dbReference>
<keyword evidence="2" id="KW-0963">Cytoplasm</keyword>
<gene>
    <name evidence="6" type="ORF">AURANDRAFT_69176</name>
</gene>
<evidence type="ECO:0000256" key="2">
    <source>
        <dbReference type="ARBA" id="ARBA00022490"/>
    </source>
</evidence>
<dbReference type="GO" id="GO:0070736">
    <property type="term" value="F:protein-glycine ligase activity, initiating"/>
    <property type="evidence" value="ECO:0007669"/>
    <property type="project" value="TreeGrafter"/>
</dbReference>
<evidence type="ECO:0000256" key="1">
    <source>
        <dbReference type="ARBA" id="ARBA00004496"/>
    </source>
</evidence>
<dbReference type="InterPro" id="IPR004344">
    <property type="entry name" value="TTL/TTLL_fam"/>
</dbReference>
<comment type="subcellular location">
    <subcellularLocation>
        <location evidence="1">Cytoplasm</location>
    </subcellularLocation>
</comment>
<dbReference type="InParanoid" id="F0YRY6"/>
<evidence type="ECO:0000256" key="5">
    <source>
        <dbReference type="ARBA" id="ARBA00022840"/>
    </source>
</evidence>
<dbReference type="Proteomes" id="UP000002729">
    <property type="component" value="Unassembled WGS sequence"/>
</dbReference>
<name>F0YRY6_AURAN</name>
<dbReference type="Gene3D" id="3.30.470.20">
    <property type="entry name" value="ATP-grasp fold, B domain"/>
    <property type="match status" value="1"/>
</dbReference>
<dbReference type="OrthoDB" id="202825at2759"/>
<evidence type="ECO:0000313" key="7">
    <source>
        <dbReference type="Proteomes" id="UP000002729"/>
    </source>
</evidence>
<dbReference type="InterPro" id="IPR051437">
    <property type="entry name" value="TTLL_monoglycylase"/>
</dbReference>
<organism evidence="7">
    <name type="scientific">Aureococcus anophagefferens</name>
    <name type="common">Harmful bloom alga</name>
    <dbReference type="NCBI Taxonomy" id="44056"/>
    <lineage>
        <taxon>Eukaryota</taxon>
        <taxon>Sar</taxon>
        <taxon>Stramenopiles</taxon>
        <taxon>Ochrophyta</taxon>
        <taxon>Pelagophyceae</taxon>
        <taxon>Pelagomonadales</taxon>
        <taxon>Pelagomonadaceae</taxon>
        <taxon>Aureococcus</taxon>
    </lineage>
</organism>
<dbReference type="GO" id="GO:0015630">
    <property type="term" value="C:microtubule cytoskeleton"/>
    <property type="evidence" value="ECO:0007669"/>
    <property type="project" value="TreeGrafter"/>
</dbReference>
<reference evidence="6 7" key="1">
    <citation type="journal article" date="2011" name="Proc. Natl. Acad. Sci. U.S.A.">
        <title>Niche of harmful alga Aureococcus anophagefferens revealed through ecogenomics.</title>
        <authorList>
            <person name="Gobler C.J."/>
            <person name="Berry D.L."/>
            <person name="Dyhrman S.T."/>
            <person name="Wilhelm S.W."/>
            <person name="Salamov A."/>
            <person name="Lobanov A.V."/>
            <person name="Zhang Y."/>
            <person name="Collier J.L."/>
            <person name="Wurch L.L."/>
            <person name="Kustka A.B."/>
            <person name="Dill B.D."/>
            <person name="Shah M."/>
            <person name="VerBerkmoes N.C."/>
            <person name="Kuo A."/>
            <person name="Terry A."/>
            <person name="Pangilinan J."/>
            <person name="Lindquist E.A."/>
            <person name="Lucas S."/>
            <person name="Paulsen I.T."/>
            <person name="Hattenrath-Lehmann T.K."/>
            <person name="Talmage S.C."/>
            <person name="Walker E.A."/>
            <person name="Koch F."/>
            <person name="Burson A.M."/>
            <person name="Marcoval M.A."/>
            <person name="Tang Y.Z."/>
            <person name="Lecleir G.R."/>
            <person name="Coyne K.J."/>
            <person name="Berg G.M."/>
            <person name="Bertrand E.M."/>
            <person name="Saito M.A."/>
            <person name="Gladyshev V.N."/>
            <person name="Grigoriev I.V."/>
        </authorList>
    </citation>
    <scope>NUCLEOTIDE SEQUENCE [LARGE SCALE GENOMIC DNA]</scope>
    <source>
        <strain evidence="7">CCMP 1984</strain>
    </source>
</reference>
<proteinExistence type="predicted"/>
<dbReference type="PROSITE" id="PS51221">
    <property type="entry name" value="TTL"/>
    <property type="match status" value="1"/>
</dbReference>
<keyword evidence="7" id="KW-1185">Reference proteome</keyword>
<dbReference type="PANTHER" id="PTHR45870:SF2">
    <property type="entry name" value="TUBULIN MONOGLYCYLASE TTLL3"/>
    <property type="match status" value="1"/>
</dbReference>
<feature type="non-terminal residue" evidence="6">
    <location>
        <position position="308"/>
    </location>
</feature>
<dbReference type="KEGG" id="aaf:AURANDRAFT_69176"/>
<protein>
    <recommendedName>
        <fullName evidence="8">Tubulin--tyrosine ligase-like protein 9</fullName>
    </recommendedName>
</protein>
<evidence type="ECO:0000256" key="4">
    <source>
        <dbReference type="ARBA" id="ARBA00022741"/>
    </source>
</evidence>
<dbReference type="GeneID" id="20227295"/>
<accession>F0YRY6</accession>
<dbReference type="RefSeq" id="XP_009043178.1">
    <property type="nucleotide sequence ID" value="XM_009044930.1"/>
</dbReference>